<dbReference type="NCBIfam" id="NF004160">
    <property type="entry name" value="PRK05627.1-3"/>
    <property type="match status" value="1"/>
</dbReference>
<dbReference type="NCBIfam" id="TIGR00083">
    <property type="entry name" value="ribF"/>
    <property type="match status" value="1"/>
</dbReference>
<dbReference type="Proteomes" id="UP000002620">
    <property type="component" value="Chromosome"/>
</dbReference>
<dbReference type="OrthoDB" id="9803667at2"/>
<keyword evidence="5 15" id="KW-0288">FMN</keyword>
<dbReference type="Pfam" id="PF01687">
    <property type="entry name" value="Flavokinase"/>
    <property type="match status" value="1"/>
</dbReference>
<dbReference type="NCBIfam" id="NF004162">
    <property type="entry name" value="PRK05627.1-5"/>
    <property type="match status" value="1"/>
</dbReference>
<dbReference type="PANTHER" id="PTHR22749:SF6">
    <property type="entry name" value="RIBOFLAVIN KINASE"/>
    <property type="match status" value="1"/>
</dbReference>
<evidence type="ECO:0000313" key="18">
    <source>
        <dbReference type="Proteomes" id="UP000002620"/>
    </source>
</evidence>
<evidence type="ECO:0000256" key="8">
    <source>
        <dbReference type="ARBA" id="ARBA00022741"/>
    </source>
</evidence>
<evidence type="ECO:0000256" key="7">
    <source>
        <dbReference type="ARBA" id="ARBA00022695"/>
    </source>
</evidence>
<dbReference type="SUPFAM" id="SSF52374">
    <property type="entry name" value="Nucleotidylyl transferase"/>
    <property type="match status" value="1"/>
</dbReference>
<keyword evidence="7 15" id="KW-0548">Nucleotidyltransferase</keyword>
<evidence type="ECO:0000259" key="16">
    <source>
        <dbReference type="SMART" id="SM00904"/>
    </source>
</evidence>
<comment type="similarity">
    <text evidence="15">Belongs to the ribF family.</text>
</comment>
<dbReference type="UniPathway" id="UPA00276">
    <property type="reaction ID" value="UER00406"/>
</dbReference>
<evidence type="ECO:0000256" key="15">
    <source>
        <dbReference type="PIRNR" id="PIRNR004491"/>
    </source>
</evidence>
<reference evidence="17 18" key="1">
    <citation type="submission" date="2009-10" db="EMBL/GenBank/DDBJ databases">
        <title>Complete sequence of chromosome of Ammonifex degensii KC4.</title>
        <authorList>
            <consortium name="US DOE Joint Genome Institute"/>
            <person name="Kerfeld C."/>
            <person name="Goodner B."/>
            <person name="Huber H."/>
            <person name="Stetter K."/>
            <person name="Lucas S."/>
            <person name="Copeland A."/>
            <person name="Lapidus A."/>
            <person name="Glavina del Rio T."/>
            <person name="Dalin E."/>
            <person name="Tice H."/>
            <person name="Bruce D."/>
            <person name="Goodwin L."/>
            <person name="Pitluck S."/>
            <person name="Saunders E."/>
            <person name="Brettin T."/>
            <person name="Detter J.C."/>
            <person name="Han C."/>
            <person name="Larimer F."/>
            <person name="Land M."/>
            <person name="Hauser L."/>
            <person name="Kyrpides N."/>
            <person name="Ovchinnikova G."/>
            <person name="Richardson P."/>
        </authorList>
    </citation>
    <scope>NUCLEOTIDE SEQUENCE [LARGE SCALE GENOMIC DNA]</scope>
    <source>
        <strain evidence="18">DSM 10501 / KC4</strain>
    </source>
</reference>
<comment type="pathway">
    <text evidence="2 15">Cofactor biosynthesis; FAD biosynthesis; FAD from FMN: step 1/1.</text>
</comment>
<comment type="catalytic activity">
    <reaction evidence="13 15">
        <text>riboflavin + ATP = FMN + ADP + H(+)</text>
        <dbReference type="Rhea" id="RHEA:14357"/>
        <dbReference type="ChEBI" id="CHEBI:15378"/>
        <dbReference type="ChEBI" id="CHEBI:30616"/>
        <dbReference type="ChEBI" id="CHEBI:57986"/>
        <dbReference type="ChEBI" id="CHEBI:58210"/>
        <dbReference type="ChEBI" id="CHEBI:456216"/>
        <dbReference type="EC" id="2.7.1.26"/>
    </reaction>
</comment>
<evidence type="ECO:0000256" key="13">
    <source>
        <dbReference type="ARBA" id="ARBA00047880"/>
    </source>
</evidence>
<evidence type="ECO:0000256" key="2">
    <source>
        <dbReference type="ARBA" id="ARBA00004726"/>
    </source>
</evidence>
<dbReference type="InterPro" id="IPR015864">
    <property type="entry name" value="FAD_synthase"/>
</dbReference>
<dbReference type="GO" id="GO:0003919">
    <property type="term" value="F:FMN adenylyltransferase activity"/>
    <property type="evidence" value="ECO:0007669"/>
    <property type="project" value="UniProtKB-UniRule"/>
</dbReference>
<evidence type="ECO:0000256" key="4">
    <source>
        <dbReference type="ARBA" id="ARBA00022630"/>
    </source>
</evidence>
<dbReference type="InterPro" id="IPR023468">
    <property type="entry name" value="Riboflavin_kinase"/>
</dbReference>
<dbReference type="EC" id="2.7.7.2" evidence="15"/>
<dbReference type="InterPro" id="IPR015865">
    <property type="entry name" value="Riboflavin_kinase_bac/euk"/>
</dbReference>
<protein>
    <recommendedName>
        <fullName evidence="15">Riboflavin biosynthesis protein</fullName>
    </recommendedName>
    <domain>
        <recommendedName>
            <fullName evidence="15">Riboflavin kinase</fullName>
            <ecNumber evidence="15">2.7.1.26</ecNumber>
        </recommendedName>
        <alternativeName>
            <fullName evidence="15">Flavokinase</fullName>
        </alternativeName>
    </domain>
    <domain>
        <recommendedName>
            <fullName evidence="15">FMN adenylyltransferase</fullName>
            <ecNumber evidence="15">2.7.7.2</ecNumber>
        </recommendedName>
        <alternativeName>
            <fullName evidence="15">FAD pyrophosphorylase</fullName>
        </alternativeName>
        <alternativeName>
            <fullName evidence="15">FAD synthase</fullName>
        </alternativeName>
    </domain>
</protein>
<dbReference type="GO" id="GO:0006747">
    <property type="term" value="P:FAD biosynthetic process"/>
    <property type="evidence" value="ECO:0007669"/>
    <property type="project" value="UniProtKB-UniRule"/>
</dbReference>
<keyword evidence="8 15" id="KW-0547">Nucleotide-binding</keyword>
<dbReference type="Gene3D" id="3.40.50.620">
    <property type="entry name" value="HUPs"/>
    <property type="match status" value="1"/>
</dbReference>
<dbReference type="Gene3D" id="2.40.30.30">
    <property type="entry name" value="Riboflavin kinase-like"/>
    <property type="match status" value="1"/>
</dbReference>
<comment type="catalytic activity">
    <reaction evidence="14 15">
        <text>FMN + ATP + H(+) = FAD + diphosphate</text>
        <dbReference type="Rhea" id="RHEA:17237"/>
        <dbReference type="ChEBI" id="CHEBI:15378"/>
        <dbReference type="ChEBI" id="CHEBI:30616"/>
        <dbReference type="ChEBI" id="CHEBI:33019"/>
        <dbReference type="ChEBI" id="CHEBI:57692"/>
        <dbReference type="ChEBI" id="CHEBI:58210"/>
        <dbReference type="EC" id="2.7.7.2"/>
    </reaction>
</comment>
<evidence type="ECO:0000313" key="17">
    <source>
        <dbReference type="EMBL" id="ACX52751.1"/>
    </source>
</evidence>
<evidence type="ECO:0000256" key="9">
    <source>
        <dbReference type="ARBA" id="ARBA00022777"/>
    </source>
</evidence>
<dbReference type="PIRSF" id="PIRSF004491">
    <property type="entry name" value="FAD_Synth"/>
    <property type="match status" value="1"/>
</dbReference>
<dbReference type="EMBL" id="CP001785">
    <property type="protein sequence ID" value="ACX52751.1"/>
    <property type="molecule type" value="Genomic_DNA"/>
</dbReference>
<evidence type="ECO:0000256" key="12">
    <source>
        <dbReference type="ARBA" id="ARBA00023268"/>
    </source>
</evidence>
<dbReference type="GO" id="GO:0005524">
    <property type="term" value="F:ATP binding"/>
    <property type="evidence" value="ECO:0007669"/>
    <property type="project" value="UniProtKB-UniRule"/>
</dbReference>
<dbReference type="SUPFAM" id="SSF82114">
    <property type="entry name" value="Riboflavin kinase-like"/>
    <property type="match status" value="1"/>
</dbReference>
<dbReference type="FunFam" id="3.40.50.620:FF:000021">
    <property type="entry name" value="Riboflavin biosynthesis protein"/>
    <property type="match status" value="1"/>
</dbReference>
<name>C9R8X2_AMMDK</name>
<dbReference type="InterPro" id="IPR023465">
    <property type="entry name" value="Riboflavin_kinase_dom_sf"/>
</dbReference>
<evidence type="ECO:0000256" key="1">
    <source>
        <dbReference type="ARBA" id="ARBA00002121"/>
    </source>
</evidence>
<dbReference type="SMART" id="SM00904">
    <property type="entry name" value="Flavokinase"/>
    <property type="match status" value="1"/>
</dbReference>
<dbReference type="RefSeq" id="WP_015739628.1">
    <property type="nucleotide sequence ID" value="NC_013385.1"/>
</dbReference>
<proteinExistence type="inferred from homology"/>
<keyword evidence="9 15" id="KW-0418">Kinase</keyword>
<dbReference type="UniPathway" id="UPA00277">
    <property type="reaction ID" value="UER00407"/>
</dbReference>
<keyword evidence="10 15" id="KW-0274">FAD</keyword>
<gene>
    <name evidence="17" type="ordered locus">Adeg_1658</name>
</gene>
<keyword evidence="6 15" id="KW-0808">Transferase</keyword>
<dbReference type="FunFam" id="2.40.30.30:FF:000003">
    <property type="entry name" value="Riboflavin biosynthesis protein"/>
    <property type="match status" value="1"/>
</dbReference>
<keyword evidence="4 15" id="KW-0285">Flavoprotein</keyword>
<dbReference type="AlphaFoldDB" id="C9R8X2"/>
<dbReference type="GO" id="GO:0009398">
    <property type="term" value="P:FMN biosynthetic process"/>
    <property type="evidence" value="ECO:0007669"/>
    <property type="project" value="UniProtKB-UniRule"/>
</dbReference>
<dbReference type="eggNOG" id="COG0196">
    <property type="taxonomic scope" value="Bacteria"/>
</dbReference>
<dbReference type="HOGENOM" id="CLU_048437_0_0_9"/>
<evidence type="ECO:0000256" key="11">
    <source>
        <dbReference type="ARBA" id="ARBA00022840"/>
    </source>
</evidence>
<organism evidence="17 18">
    <name type="scientific">Ammonifex degensii (strain DSM 10501 / KC4)</name>
    <dbReference type="NCBI Taxonomy" id="429009"/>
    <lineage>
        <taxon>Bacteria</taxon>
        <taxon>Bacillati</taxon>
        <taxon>Bacillota</taxon>
        <taxon>Clostridia</taxon>
        <taxon>Thermoanaerobacterales</taxon>
        <taxon>Thermoanaerobacteraceae</taxon>
        <taxon>Ammonifex</taxon>
    </lineage>
</organism>
<keyword evidence="12" id="KW-0511">Multifunctional enzyme</keyword>
<dbReference type="STRING" id="429009.Adeg_1658"/>
<keyword evidence="11 15" id="KW-0067">ATP-binding</keyword>
<feature type="domain" description="Riboflavin kinase" evidence="16">
    <location>
        <begin position="183"/>
        <end position="308"/>
    </location>
</feature>
<keyword evidence="18" id="KW-1185">Reference proteome</keyword>
<dbReference type="GO" id="GO:0009231">
    <property type="term" value="P:riboflavin biosynthetic process"/>
    <property type="evidence" value="ECO:0007669"/>
    <property type="project" value="InterPro"/>
</dbReference>
<evidence type="ECO:0000256" key="6">
    <source>
        <dbReference type="ARBA" id="ARBA00022679"/>
    </source>
</evidence>
<accession>C9R8X2</accession>
<dbReference type="GO" id="GO:0008531">
    <property type="term" value="F:riboflavin kinase activity"/>
    <property type="evidence" value="ECO:0007669"/>
    <property type="project" value="UniProtKB-UniRule"/>
</dbReference>
<comment type="pathway">
    <text evidence="3 15">Cofactor biosynthesis; FMN biosynthesis; FMN from riboflavin (ATP route): step 1/1.</text>
</comment>
<evidence type="ECO:0000256" key="3">
    <source>
        <dbReference type="ARBA" id="ARBA00005201"/>
    </source>
</evidence>
<dbReference type="Pfam" id="PF06574">
    <property type="entry name" value="FAD_syn"/>
    <property type="match status" value="1"/>
</dbReference>
<sequence length="319" mass="35665">MEIVRDWHRAKERFPFLGVGLGNFDGVHLGHRKLIERLVAWAAATGGIPAVLTFEPHPAMVLNPQKAPPLLLSSELKKRFLAELGVKVLFILPFTREFASLQPEEFVAEVLVKEMGVKAVFVGYNHTFGRGGKGNPALLASLGERYGFKVEVIPQVVVNGLPVSSTLIRHLLEKGEVEEARRYLGYYPLYMGTVVAGDGRGRALGFPTANLELEKGILLPACGVYLVRARVLERNWYGVANVGVLPTFGGREQPRVEVFLFDFQGELYGLKMEVSFLRRLREERRFRSPEELVAQIQQDVARAREMIAQMGKDTPRLLG</sequence>
<dbReference type="PANTHER" id="PTHR22749">
    <property type="entry name" value="RIBOFLAVIN KINASE/FMN ADENYLYLTRANSFERASE"/>
    <property type="match status" value="1"/>
</dbReference>
<comment type="function">
    <text evidence="1">Catalyzes the phosphorylation of riboflavin to FMN followed by the adenylation of FMN to FAD.</text>
</comment>
<dbReference type="CDD" id="cd02064">
    <property type="entry name" value="FAD_synthetase_N"/>
    <property type="match status" value="1"/>
</dbReference>
<dbReference type="InterPro" id="IPR014729">
    <property type="entry name" value="Rossmann-like_a/b/a_fold"/>
</dbReference>
<evidence type="ECO:0000256" key="5">
    <source>
        <dbReference type="ARBA" id="ARBA00022643"/>
    </source>
</evidence>
<dbReference type="KEGG" id="adg:Adeg_1658"/>
<evidence type="ECO:0000256" key="14">
    <source>
        <dbReference type="ARBA" id="ARBA00049494"/>
    </source>
</evidence>
<dbReference type="EC" id="2.7.1.26" evidence="15"/>
<dbReference type="InterPro" id="IPR002606">
    <property type="entry name" value="Riboflavin_kinase_bac"/>
</dbReference>
<evidence type="ECO:0000256" key="10">
    <source>
        <dbReference type="ARBA" id="ARBA00022827"/>
    </source>
</evidence>